<dbReference type="InterPro" id="IPR029044">
    <property type="entry name" value="Nucleotide-diphossugar_trans"/>
</dbReference>
<accession>A0A0S3QS08</accession>
<dbReference type="OrthoDB" id="396512at2"/>
<proteinExistence type="predicted"/>
<dbReference type="AlphaFoldDB" id="A0A0S3QS08"/>
<reference evidence="3" key="1">
    <citation type="journal article" date="2018" name="Science">
        <title>A primordial and reversible TCA cycle in a facultatively chemolithoautotrophic thermophile.</title>
        <authorList>
            <person name="Nunoura T."/>
            <person name="Chikaraishi Y."/>
            <person name="Izaki R."/>
            <person name="Suwa T."/>
            <person name="Sato T."/>
            <person name="Harada T."/>
            <person name="Mori K."/>
            <person name="Kato Y."/>
            <person name="Miyazaki M."/>
            <person name="Shimamura S."/>
            <person name="Yanagawa K."/>
            <person name="Shuto A."/>
            <person name="Ohkouchi N."/>
            <person name="Fujita N."/>
            <person name="Takaki Y."/>
            <person name="Atomi H."/>
            <person name="Takai K."/>
        </authorList>
    </citation>
    <scope>NUCLEOTIDE SEQUENCE [LARGE SCALE GENOMIC DNA]</scope>
    <source>
        <strain evidence="3">DSM 17441 / JCM 13301 / NBRC 103674 / ABI70S6</strain>
    </source>
</reference>
<dbReference type="EMBL" id="AP013035">
    <property type="protein sequence ID" value="BAT71130.1"/>
    <property type="molecule type" value="Genomic_DNA"/>
</dbReference>
<dbReference type="RefSeq" id="WP_068549048.1">
    <property type="nucleotide sequence ID" value="NZ_AP013035.1"/>
</dbReference>
<dbReference type="InterPro" id="IPR001173">
    <property type="entry name" value="Glyco_trans_2-like"/>
</dbReference>
<dbReference type="InterPro" id="IPR050834">
    <property type="entry name" value="Glycosyltransf_2"/>
</dbReference>
<dbReference type="PANTHER" id="PTHR43685:SF2">
    <property type="entry name" value="GLYCOSYLTRANSFERASE 2-LIKE DOMAIN-CONTAINING PROTEIN"/>
    <property type="match status" value="1"/>
</dbReference>
<dbReference type="Pfam" id="PF00535">
    <property type="entry name" value="Glycos_transf_2"/>
    <property type="match status" value="1"/>
</dbReference>
<protein>
    <submittedName>
        <fullName evidence="2">Glycosyl transferase, group 2</fullName>
    </submittedName>
</protein>
<sequence>MPLVSVVIPTYNRAQFVKRAIQSALSQDLKNIEVIVVDDGSQDNTEEVIKNIKDDRLIYIKHEANRGVSEARNTGIKAAQGKYIAFLDSDDFWAKNKISKQLEAFEKNPEAGLCYTSVNFIDPNGKIKRVQRAIYSGYIYPLLLEKNIIGPTSSVMVKKETLLLSQLFNTKLNYREDYEMWLRIAKQHPVIGIDETLTFQVVHTNKRLSSDLTRRIESFEYILQEFKDDFEKHPKAFARQLYELGKIYLKTNNKVNARQIFWHSFTIRPSINAVSKYLSTFI</sequence>
<dbReference type="STRING" id="1298851.TST_0322"/>
<keyword evidence="2" id="KW-0808">Transferase</keyword>
<evidence type="ECO:0000313" key="3">
    <source>
        <dbReference type="Proteomes" id="UP000063234"/>
    </source>
</evidence>
<dbReference type="PANTHER" id="PTHR43685">
    <property type="entry name" value="GLYCOSYLTRANSFERASE"/>
    <property type="match status" value="1"/>
</dbReference>
<dbReference type="Gene3D" id="3.90.550.10">
    <property type="entry name" value="Spore Coat Polysaccharide Biosynthesis Protein SpsA, Chain A"/>
    <property type="match status" value="1"/>
</dbReference>
<dbReference type="GO" id="GO:0016740">
    <property type="term" value="F:transferase activity"/>
    <property type="evidence" value="ECO:0007669"/>
    <property type="project" value="UniProtKB-KW"/>
</dbReference>
<feature type="domain" description="Glycosyltransferase 2-like" evidence="1">
    <location>
        <begin position="5"/>
        <end position="148"/>
    </location>
</feature>
<organism evidence="2 3">
    <name type="scientific">Thermosulfidibacter takaii (strain DSM 17441 / JCM 13301 / NBRC 103674 / ABI70S6)</name>
    <dbReference type="NCBI Taxonomy" id="1298851"/>
    <lineage>
        <taxon>Bacteria</taxon>
        <taxon>Pseudomonadati</taxon>
        <taxon>Thermosulfidibacterota</taxon>
        <taxon>Thermosulfidibacteria</taxon>
        <taxon>Thermosulfidibacterales</taxon>
        <taxon>Thermosulfidibacteraceae</taxon>
    </lineage>
</organism>
<name>A0A0S3QS08_THET7</name>
<gene>
    <name evidence="2" type="ORF">TST_0322</name>
</gene>
<evidence type="ECO:0000259" key="1">
    <source>
        <dbReference type="Pfam" id="PF00535"/>
    </source>
</evidence>
<dbReference type="Proteomes" id="UP000063234">
    <property type="component" value="Chromosome"/>
</dbReference>
<dbReference type="SUPFAM" id="SSF53448">
    <property type="entry name" value="Nucleotide-diphospho-sugar transferases"/>
    <property type="match status" value="1"/>
</dbReference>
<evidence type="ECO:0000313" key="2">
    <source>
        <dbReference type="EMBL" id="BAT71130.1"/>
    </source>
</evidence>
<keyword evidence="3" id="KW-1185">Reference proteome</keyword>
<dbReference type="KEGG" id="ttk:TST_0322"/>